<sequence>MIWKEIGVKEGSYMCFFNPSDTFKKYYYYMVSCGYYQCDGQYNIKNEGTRPPLFFFIINGSLELIYNGKHYTAHANDIVLLNCYKPQQYYCTDNCEFLFFHFDGKYATNLADHLIEQNGRPVFTLKNAGDIYHNINEPIMKLCYQEQASDAFLSSVVYSTLCLIQSSNDTLPASISPYSDMAAKTIEYIKNHIEQHFTLQQLADYAHLSPYYFSHIFKKETGYSPLEFVSITKIDYAKLILRTTSVSVSEIAEFLGYSSSASFINAFKARRGISPKKYRDQITFHKKA</sequence>
<evidence type="ECO:0000256" key="2">
    <source>
        <dbReference type="ARBA" id="ARBA00023125"/>
    </source>
</evidence>
<dbReference type="InterPro" id="IPR018060">
    <property type="entry name" value="HTH_AraC"/>
</dbReference>
<dbReference type="InterPro" id="IPR020449">
    <property type="entry name" value="Tscrpt_reg_AraC-type_HTH"/>
</dbReference>
<dbReference type="SMART" id="SM00342">
    <property type="entry name" value="HTH_ARAC"/>
    <property type="match status" value="1"/>
</dbReference>
<dbReference type="InterPro" id="IPR009057">
    <property type="entry name" value="Homeodomain-like_sf"/>
</dbReference>
<keyword evidence="6" id="KW-1185">Reference proteome</keyword>
<protein>
    <submittedName>
        <fullName evidence="5">Helix-turn-helix transcriptional regulator</fullName>
    </submittedName>
</protein>
<dbReference type="GO" id="GO:0003700">
    <property type="term" value="F:DNA-binding transcription factor activity"/>
    <property type="evidence" value="ECO:0007669"/>
    <property type="project" value="InterPro"/>
</dbReference>
<dbReference type="Proteomes" id="UP000652477">
    <property type="component" value="Unassembled WGS sequence"/>
</dbReference>
<evidence type="ECO:0000256" key="3">
    <source>
        <dbReference type="ARBA" id="ARBA00023163"/>
    </source>
</evidence>
<feature type="domain" description="HTH araC/xylS-type" evidence="4">
    <location>
        <begin position="183"/>
        <end position="281"/>
    </location>
</feature>
<evidence type="ECO:0000313" key="5">
    <source>
        <dbReference type="EMBL" id="MBC5690579.1"/>
    </source>
</evidence>
<name>A0A923LMF3_9FIRM</name>
<dbReference type="InterPro" id="IPR037923">
    <property type="entry name" value="HTH-like"/>
</dbReference>
<evidence type="ECO:0000256" key="1">
    <source>
        <dbReference type="ARBA" id="ARBA00023015"/>
    </source>
</evidence>
<keyword evidence="1" id="KW-0805">Transcription regulation</keyword>
<dbReference type="Gene3D" id="1.10.10.60">
    <property type="entry name" value="Homeodomain-like"/>
    <property type="match status" value="2"/>
</dbReference>
<dbReference type="PANTHER" id="PTHR43280">
    <property type="entry name" value="ARAC-FAMILY TRANSCRIPTIONAL REGULATOR"/>
    <property type="match status" value="1"/>
</dbReference>
<evidence type="ECO:0000313" key="6">
    <source>
        <dbReference type="Proteomes" id="UP000652477"/>
    </source>
</evidence>
<dbReference type="EMBL" id="JACOPF010000006">
    <property type="protein sequence ID" value="MBC5690579.1"/>
    <property type="molecule type" value="Genomic_DNA"/>
</dbReference>
<accession>A0A923LMF3</accession>
<dbReference type="InterPro" id="IPR003313">
    <property type="entry name" value="AraC-bd"/>
</dbReference>
<keyword evidence="3" id="KW-0804">Transcription</keyword>
<dbReference type="SUPFAM" id="SSF46689">
    <property type="entry name" value="Homeodomain-like"/>
    <property type="match status" value="2"/>
</dbReference>
<dbReference type="PANTHER" id="PTHR43280:SF28">
    <property type="entry name" value="HTH-TYPE TRANSCRIPTIONAL ACTIVATOR RHAS"/>
    <property type="match status" value="1"/>
</dbReference>
<dbReference type="AlphaFoldDB" id="A0A923LMF3"/>
<dbReference type="PROSITE" id="PS01124">
    <property type="entry name" value="HTH_ARAC_FAMILY_2"/>
    <property type="match status" value="1"/>
</dbReference>
<comment type="caution">
    <text evidence="5">The sequence shown here is derived from an EMBL/GenBank/DDBJ whole genome shotgun (WGS) entry which is preliminary data.</text>
</comment>
<proteinExistence type="predicted"/>
<evidence type="ECO:0000259" key="4">
    <source>
        <dbReference type="PROSITE" id="PS01124"/>
    </source>
</evidence>
<dbReference type="RefSeq" id="WP_186877232.1">
    <property type="nucleotide sequence ID" value="NZ_JACOPF010000006.1"/>
</dbReference>
<reference evidence="5" key="1">
    <citation type="submission" date="2020-08" db="EMBL/GenBank/DDBJ databases">
        <title>Genome public.</title>
        <authorList>
            <person name="Liu C."/>
            <person name="Sun Q."/>
        </authorList>
    </citation>
    <scope>NUCLEOTIDE SEQUENCE</scope>
    <source>
        <strain evidence="5">NSJ-55</strain>
    </source>
</reference>
<dbReference type="Pfam" id="PF02311">
    <property type="entry name" value="AraC_binding"/>
    <property type="match status" value="1"/>
</dbReference>
<organism evidence="5 6">
    <name type="scientific">Mediterraneibacter hominis</name>
    <dbReference type="NCBI Taxonomy" id="2763054"/>
    <lineage>
        <taxon>Bacteria</taxon>
        <taxon>Bacillati</taxon>
        <taxon>Bacillota</taxon>
        <taxon>Clostridia</taxon>
        <taxon>Lachnospirales</taxon>
        <taxon>Lachnospiraceae</taxon>
        <taxon>Mediterraneibacter</taxon>
    </lineage>
</organism>
<dbReference type="PRINTS" id="PR00032">
    <property type="entry name" value="HTHARAC"/>
</dbReference>
<keyword evidence="2" id="KW-0238">DNA-binding</keyword>
<gene>
    <name evidence="5" type="ORF">H8S37_16835</name>
</gene>
<dbReference type="SUPFAM" id="SSF51215">
    <property type="entry name" value="Regulatory protein AraC"/>
    <property type="match status" value="1"/>
</dbReference>
<dbReference type="GO" id="GO:0043565">
    <property type="term" value="F:sequence-specific DNA binding"/>
    <property type="evidence" value="ECO:0007669"/>
    <property type="project" value="InterPro"/>
</dbReference>
<dbReference type="Pfam" id="PF12833">
    <property type="entry name" value="HTH_18"/>
    <property type="match status" value="1"/>
</dbReference>